<name>A0A0F9KHG1_9ZZZZ</name>
<comment type="caution">
    <text evidence="1">The sequence shown here is derived from an EMBL/GenBank/DDBJ whole genome shotgun (WGS) entry which is preliminary data.</text>
</comment>
<dbReference type="AlphaFoldDB" id="A0A0F9KHG1"/>
<organism evidence="1">
    <name type="scientific">marine sediment metagenome</name>
    <dbReference type="NCBI Taxonomy" id="412755"/>
    <lineage>
        <taxon>unclassified sequences</taxon>
        <taxon>metagenomes</taxon>
        <taxon>ecological metagenomes</taxon>
    </lineage>
</organism>
<sequence>MDYRLEQDLATVPGEDTITITREDYLRLRVADEENSRFSEWDISENWSDYDPALNSTDHDDEALNIADWEAQLRKELFPE</sequence>
<protein>
    <submittedName>
        <fullName evidence="1">Uncharacterized protein</fullName>
    </submittedName>
</protein>
<gene>
    <name evidence="1" type="ORF">LCGC14_1330490</name>
</gene>
<reference evidence="1" key="1">
    <citation type="journal article" date="2015" name="Nature">
        <title>Complex archaea that bridge the gap between prokaryotes and eukaryotes.</title>
        <authorList>
            <person name="Spang A."/>
            <person name="Saw J.H."/>
            <person name="Jorgensen S.L."/>
            <person name="Zaremba-Niedzwiedzka K."/>
            <person name="Martijn J."/>
            <person name="Lind A.E."/>
            <person name="van Eijk R."/>
            <person name="Schleper C."/>
            <person name="Guy L."/>
            <person name="Ettema T.J."/>
        </authorList>
    </citation>
    <scope>NUCLEOTIDE SEQUENCE</scope>
</reference>
<dbReference type="EMBL" id="LAZR01008029">
    <property type="protein sequence ID" value="KKM81368.1"/>
    <property type="molecule type" value="Genomic_DNA"/>
</dbReference>
<accession>A0A0F9KHG1</accession>
<evidence type="ECO:0000313" key="1">
    <source>
        <dbReference type="EMBL" id="KKM81368.1"/>
    </source>
</evidence>
<proteinExistence type="predicted"/>